<comment type="caution">
    <text evidence="1">The sequence shown here is derived from an EMBL/GenBank/DDBJ whole genome shotgun (WGS) entry which is preliminary data.</text>
</comment>
<sequence>MTVTAKHVAGEAVFEPVIQFDMDIKAFLSAWFHCDHIATYLARMISHNRSDSVRHSNLFSSAFNELLEVAFRTRHPGGDLACRVSRQGGTDRIELTFPCTRDERQFYENAVSQAAGSEARERYLNSVSGDVAPSREVVLLELAVTYNATLQLKQADANMITLLVDLSLEELPH</sequence>
<protein>
    <recommendedName>
        <fullName evidence="3">Ubiquinone biosynthesis methyltransferase UbiE</fullName>
    </recommendedName>
</protein>
<dbReference type="AlphaFoldDB" id="A0A368YMU4"/>
<proteinExistence type="predicted"/>
<dbReference type="Proteomes" id="UP000253324">
    <property type="component" value="Unassembled WGS sequence"/>
</dbReference>
<accession>A0A368YMU4</accession>
<evidence type="ECO:0008006" key="3">
    <source>
        <dbReference type="Google" id="ProtNLM"/>
    </source>
</evidence>
<evidence type="ECO:0000313" key="2">
    <source>
        <dbReference type="Proteomes" id="UP000253324"/>
    </source>
</evidence>
<evidence type="ECO:0000313" key="1">
    <source>
        <dbReference type="EMBL" id="RCW81542.1"/>
    </source>
</evidence>
<keyword evidence="2" id="KW-1185">Reference proteome</keyword>
<dbReference type="RefSeq" id="WP_114431152.1">
    <property type="nucleotide sequence ID" value="NZ_QPJM01000010.1"/>
</dbReference>
<name>A0A368YMU4_9HYPH</name>
<organism evidence="1 2">
    <name type="scientific">Phyllobacterium bourgognense</name>
    <dbReference type="NCBI Taxonomy" id="314236"/>
    <lineage>
        <taxon>Bacteria</taxon>
        <taxon>Pseudomonadati</taxon>
        <taxon>Pseudomonadota</taxon>
        <taxon>Alphaproteobacteria</taxon>
        <taxon>Hyphomicrobiales</taxon>
        <taxon>Phyllobacteriaceae</taxon>
        <taxon>Phyllobacterium</taxon>
    </lineage>
</organism>
<reference evidence="1 2" key="1">
    <citation type="submission" date="2018-07" db="EMBL/GenBank/DDBJ databases">
        <title>Genomic Encyclopedia of Type Strains, Phase III (KMG-III): the genomes of soil and plant-associated and newly described type strains.</title>
        <authorList>
            <person name="Whitman W."/>
        </authorList>
    </citation>
    <scope>NUCLEOTIDE SEQUENCE [LARGE SCALE GENOMIC DNA]</scope>
    <source>
        <strain evidence="1 2">31-25a</strain>
    </source>
</reference>
<gene>
    <name evidence="1" type="ORF">C7476_11096</name>
</gene>
<dbReference type="EMBL" id="QPJM01000010">
    <property type="protein sequence ID" value="RCW81542.1"/>
    <property type="molecule type" value="Genomic_DNA"/>
</dbReference>
<dbReference type="OrthoDB" id="7676982at2"/>